<keyword evidence="3" id="KW-1185">Reference proteome</keyword>
<proteinExistence type="predicted"/>
<accession>A0A2V1GV98</accession>
<dbReference type="Proteomes" id="UP000244906">
    <property type="component" value="Unassembled WGS sequence"/>
</dbReference>
<dbReference type="PROSITE" id="PS51257">
    <property type="entry name" value="PROKAR_LIPOPROTEIN"/>
    <property type="match status" value="1"/>
</dbReference>
<gene>
    <name evidence="2" type="ORF">DC094_21170</name>
</gene>
<evidence type="ECO:0000313" key="2">
    <source>
        <dbReference type="EMBL" id="PVZ63422.1"/>
    </source>
</evidence>
<reference evidence="2 3" key="1">
    <citation type="submission" date="2018-04" db="EMBL/GenBank/DDBJ databases">
        <title>Thalassorhabdus spongiae gen. nov., sp. nov., isolated from a marine sponge in South-West Iceland.</title>
        <authorList>
            <person name="Knobloch S."/>
            <person name="Daussin A."/>
            <person name="Johannsson R."/>
            <person name="Marteinsson V.T."/>
        </authorList>
    </citation>
    <scope>NUCLEOTIDE SEQUENCE [LARGE SCALE GENOMIC DNA]</scope>
    <source>
        <strain evidence="2 3">Hp12</strain>
    </source>
</reference>
<feature type="chain" id="PRO_5016112507" description="Lipoprotein" evidence="1">
    <location>
        <begin position="20"/>
        <end position="154"/>
    </location>
</feature>
<evidence type="ECO:0008006" key="4">
    <source>
        <dbReference type="Google" id="ProtNLM"/>
    </source>
</evidence>
<dbReference type="AlphaFoldDB" id="A0A2V1GV98"/>
<keyword evidence="1" id="KW-0732">Signal</keyword>
<evidence type="ECO:0000313" key="3">
    <source>
        <dbReference type="Proteomes" id="UP000244906"/>
    </source>
</evidence>
<sequence>MKKIIPALGVLLLAGCATKYVPPQGVDLVEVTYNLSSSPKSGPFFYAPTSVFKFESKDCASPSAIATLKAPDGKIDSITVQVPADQPLINSYSTITQEGSQMVTRITGTEFIPEKNHQYIISVYAFSGALVRDVSLTEQQTINAATEKNEICTF</sequence>
<protein>
    <recommendedName>
        <fullName evidence="4">Lipoprotein</fullName>
    </recommendedName>
</protein>
<feature type="signal peptide" evidence="1">
    <location>
        <begin position="1"/>
        <end position="19"/>
    </location>
</feature>
<name>A0A2V1GV98_9GAMM</name>
<dbReference type="EMBL" id="QDDL01000016">
    <property type="protein sequence ID" value="PVZ63422.1"/>
    <property type="molecule type" value="Genomic_DNA"/>
</dbReference>
<comment type="caution">
    <text evidence="2">The sequence shown here is derived from an EMBL/GenBank/DDBJ whole genome shotgun (WGS) entry which is preliminary data.</text>
</comment>
<evidence type="ECO:0000256" key="1">
    <source>
        <dbReference type="SAM" id="SignalP"/>
    </source>
</evidence>
<dbReference type="RefSeq" id="WP_116689117.1">
    <property type="nucleotide sequence ID" value="NZ_CAWNYD010000016.1"/>
</dbReference>
<organism evidence="2 3">
    <name type="scientific">Pelagibaculum spongiae</name>
    <dbReference type="NCBI Taxonomy" id="2080658"/>
    <lineage>
        <taxon>Bacteria</taxon>
        <taxon>Pseudomonadati</taxon>
        <taxon>Pseudomonadota</taxon>
        <taxon>Gammaproteobacteria</taxon>
        <taxon>Oceanospirillales</taxon>
        <taxon>Pelagibaculum</taxon>
    </lineage>
</organism>